<evidence type="ECO:0000313" key="1">
    <source>
        <dbReference type="EnsemblPlants" id="EMT01291"/>
    </source>
</evidence>
<reference evidence="1" key="1">
    <citation type="submission" date="2015-06" db="UniProtKB">
        <authorList>
            <consortium name="EnsemblPlants"/>
        </authorList>
    </citation>
    <scope>IDENTIFICATION</scope>
</reference>
<sequence>MGAPHVLSATLLHHPLLFKGKPTQCSRGSNESLDNTLLIDTLAREHGEAERKKEKWALSSGKHAVSESETGVLEGQGPSKYLVQSPDSSMDNENEVIPTPPLVTEENLRFSLRNAQTNLMRIDEKAAAVAKKRDLEDFASIDILRELKKSRANILKINTENARDDNKSGNLFLINAKGDKTPLNMEWGDERDLESDTNEYTLVKSRKKRTRKPTGAGKKGMSTCFSDLIKDYPLDFLALQETMKKNFHNSYFRKIDPYDLFAWRWSP</sequence>
<protein>
    <submittedName>
        <fullName evidence="1">Uncharacterized protein</fullName>
    </submittedName>
</protein>
<proteinExistence type="predicted"/>
<dbReference type="AlphaFoldDB" id="R7W3T0"/>
<accession>R7W3T0</accession>
<name>R7W3T0_AEGTA</name>
<organism evidence="1">
    <name type="scientific">Aegilops tauschii</name>
    <name type="common">Tausch's goatgrass</name>
    <name type="synonym">Aegilops squarrosa</name>
    <dbReference type="NCBI Taxonomy" id="37682"/>
    <lineage>
        <taxon>Eukaryota</taxon>
        <taxon>Viridiplantae</taxon>
        <taxon>Streptophyta</taxon>
        <taxon>Embryophyta</taxon>
        <taxon>Tracheophyta</taxon>
        <taxon>Spermatophyta</taxon>
        <taxon>Magnoliopsida</taxon>
        <taxon>Liliopsida</taxon>
        <taxon>Poales</taxon>
        <taxon>Poaceae</taxon>
        <taxon>BOP clade</taxon>
        <taxon>Pooideae</taxon>
        <taxon>Triticodae</taxon>
        <taxon>Triticeae</taxon>
        <taxon>Triticinae</taxon>
        <taxon>Aegilops</taxon>
    </lineage>
</organism>
<dbReference type="EnsemblPlants" id="EMT01291">
    <property type="protein sequence ID" value="EMT01291"/>
    <property type="gene ID" value="F775_01624"/>
</dbReference>